<gene>
    <name evidence="2" type="ORF">ODALV1_LOCUS17178</name>
</gene>
<evidence type="ECO:0000313" key="2">
    <source>
        <dbReference type="EMBL" id="CAL8116158.1"/>
    </source>
</evidence>
<reference evidence="2 3" key="1">
    <citation type="submission" date="2024-08" db="EMBL/GenBank/DDBJ databases">
        <authorList>
            <person name="Cucini C."/>
            <person name="Frati F."/>
        </authorList>
    </citation>
    <scope>NUCLEOTIDE SEQUENCE [LARGE SCALE GENOMIC DNA]</scope>
</reference>
<feature type="region of interest" description="Disordered" evidence="1">
    <location>
        <begin position="89"/>
        <end position="135"/>
    </location>
</feature>
<sequence>MPRMRSLKKEEKIKIWTSVDKLRLYMEMEKTEQLLARMIAISKLRIQDRKLRQRTALMRKKKKMNKSKNVELEMSLQWQVVACVEEPIKREMPTTTTPCSSARPPRTRRYSTDLSQDLQLSSSSDEDEDDGIADD</sequence>
<feature type="compositionally biased region" description="Low complexity" evidence="1">
    <location>
        <begin position="113"/>
        <end position="123"/>
    </location>
</feature>
<protein>
    <submittedName>
        <fullName evidence="2">Uncharacterized protein</fullName>
    </submittedName>
</protein>
<comment type="caution">
    <text evidence="2">The sequence shown here is derived from an EMBL/GenBank/DDBJ whole genome shotgun (WGS) entry which is preliminary data.</text>
</comment>
<dbReference type="EMBL" id="CAXLJM020000052">
    <property type="protein sequence ID" value="CAL8116158.1"/>
    <property type="molecule type" value="Genomic_DNA"/>
</dbReference>
<evidence type="ECO:0000256" key="1">
    <source>
        <dbReference type="SAM" id="MobiDB-lite"/>
    </source>
</evidence>
<organism evidence="2 3">
    <name type="scientific">Orchesella dallaii</name>
    <dbReference type="NCBI Taxonomy" id="48710"/>
    <lineage>
        <taxon>Eukaryota</taxon>
        <taxon>Metazoa</taxon>
        <taxon>Ecdysozoa</taxon>
        <taxon>Arthropoda</taxon>
        <taxon>Hexapoda</taxon>
        <taxon>Collembola</taxon>
        <taxon>Entomobryomorpha</taxon>
        <taxon>Entomobryoidea</taxon>
        <taxon>Orchesellidae</taxon>
        <taxon>Orchesellinae</taxon>
        <taxon>Orchesella</taxon>
    </lineage>
</organism>
<proteinExistence type="predicted"/>
<accession>A0ABP1R4X8</accession>
<name>A0ABP1R4X8_9HEXA</name>
<keyword evidence="3" id="KW-1185">Reference proteome</keyword>
<feature type="compositionally biased region" description="Acidic residues" evidence="1">
    <location>
        <begin position="124"/>
        <end position="135"/>
    </location>
</feature>
<dbReference type="Proteomes" id="UP001642540">
    <property type="component" value="Unassembled WGS sequence"/>
</dbReference>
<evidence type="ECO:0000313" key="3">
    <source>
        <dbReference type="Proteomes" id="UP001642540"/>
    </source>
</evidence>